<dbReference type="AlphaFoldDB" id="A0AA47PC91"/>
<keyword evidence="3" id="KW-1185">Reference proteome</keyword>
<protein>
    <submittedName>
        <fullName evidence="2">Obscurin</fullName>
    </submittedName>
</protein>
<proteinExistence type="predicted"/>
<feature type="domain" description="DH" evidence="1">
    <location>
        <begin position="23"/>
        <end position="94"/>
    </location>
</feature>
<dbReference type="EMBL" id="JAOPHQ010000296">
    <property type="protein sequence ID" value="KAK0155208.1"/>
    <property type="molecule type" value="Genomic_DNA"/>
</dbReference>
<reference evidence="2" key="1">
    <citation type="journal article" date="2023" name="Front. Mar. Sci.">
        <title>A new Merluccius polli reference genome to investigate the effects of global change in West African waters.</title>
        <authorList>
            <person name="Mateo J.L."/>
            <person name="Blanco-Fernandez C."/>
            <person name="Garcia-Vazquez E."/>
            <person name="Machado-Schiaffino G."/>
        </authorList>
    </citation>
    <scope>NUCLEOTIDE SEQUENCE</scope>
    <source>
        <strain evidence="2">C29</strain>
        <tissue evidence="2">Fin</tissue>
    </source>
</reference>
<organism evidence="2 3">
    <name type="scientific">Merluccius polli</name>
    <name type="common">Benguela hake</name>
    <name type="synonym">Merluccius cadenati</name>
    <dbReference type="NCBI Taxonomy" id="89951"/>
    <lineage>
        <taxon>Eukaryota</taxon>
        <taxon>Metazoa</taxon>
        <taxon>Chordata</taxon>
        <taxon>Craniata</taxon>
        <taxon>Vertebrata</taxon>
        <taxon>Euteleostomi</taxon>
        <taxon>Actinopterygii</taxon>
        <taxon>Neopterygii</taxon>
        <taxon>Teleostei</taxon>
        <taxon>Neoteleostei</taxon>
        <taxon>Acanthomorphata</taxon>
        <taxon>Zeiogadaria</taxon>
        <taxon>Gadariae</taxon>
        <taxon>Gadiformes</taxon>
        <taxon>Gadoidei</taxon>
        <taxon>Merlucciidae</taxon>
        <taxon>Merluccius</taxon>
    </lineage>
</organism>
<dbReference type="Pfam" id="PF00621">
    <property type="entry name" value="RhoGEF"/>
    <property type="match status" value="1"/>
</dbReference>
<dbReference type="Proteomes" id="UP001174136">
    <property type="component" value="Unassembled WGS sequence"/>
</dbReference>
<dbReference type="GO" id="GO:0005085">
    <property type="term" value="F:guanyl-nucleotide exchange factor activity"/>
    <property type="evidence" value="ECO:0007669"/>
    <property type="project" value="InterPro"/>
</dbReference>
<evidence type="ECO:0000313" key="2">
    <source>
        <dbReference type="EMBL" id="KAK0155208.1"/>
    </source>
</evidence>
<dbReference type="SUPFAM" id="SSF48065">
    <property type="entry name" value="DBL homology domain (DH-domain)"/>
    <property type="match status" value="1"/>
</dbReference>
<comment type="caution">
    <text evidence="2">The sequence shown here is derived from an EMBL/GenBank/DDBJ whole genome shotgun (WGS) entry which is preliminary data.</text>
</comment>
<sequence length="114" mass="13028">MKEFASRHLHQVETSHCVPANVHNQRETIFRNIQDIILLHETSVLPRLSDCTTDDDVALHLLKQAEEFEKYIHYMVGQTQAEASVTEKAIQQNLNTMVTLSMACALGPVSRKRR</sequence>
<dbReference type="InterPro" id="IPR000219">
    <property type="entry name" value="DH_dom"/>
</dbReference>
<gene>
    <name evidence="2" type="primary">Obscn_4</name>
    <name evidence="2" type="ORF">N1851_002440</name>
</gene>
<name>A0AA47PC91_MERPO</name>
<evidence type="ECO:0000313" key="3">
    <source>
        <dbReference type="Proteomes" id="UP001174136"/>
    </source>
</evidence>
<dbReference type="Gene3D" id="1.20.900.10">
    <property type="entry name" value="Dbl homology (DH) domain"/>
    <property type="match status" value="1"/>
</dbReference>
<evidence type="ECO:0000259" key="1">
    <source>
        <dbReference type="Pfam" id="PF00621"/>
    </source>
</evidence>
<dbReference type="InterPro" id="IPR035899">
    <property type="entry name" value="DBL_dom_sf"/>
</dbReference>
<accession>A0AA47PC91</accession>